<dbReference type="InterPro" id="IPR020846">
    <property type="entry name" value="MFS_dom"/>
</dbReference>
<evidence type="ECO:0000256" key="1">
    <source>
        <dbReference type="ARBA" id="ARBA00004651"/>
    </source>
</evidence>
<feature type="transmembrane region" description="Helical" evidence="7">
    <location>
        <begin position="217"/>
        <end position="240"/>
    </location>
</feature>
<feature type="transmembrane region" description="Helical" evidence="7">
    <location>
        <begin position="103"/>
        <end position="124"/>
    </location>
</feature>
<comment type="subcellular location">
    <subcellularLocation>
        <location evidence="1">Cell membrane</location>
        <topology evidence="1">Multi-pass membrane protein</topology>
    </subcellularLocation>
</comment>
<keyword evidence="4 7" id="KW-0812">Transmembrane</keyword>
<dbReference type="InterPro" id="IPR005829">
    <property type="entry name" value="Sugar_transporter_CS"/>
</dbReference>
<protein>
    <submittedName>
        <fullName evidence="9">Major facilitator superfamily MFS_1</fullName>
    </submittedName>
</protein>
<evidence type="ECO:0000313" key="10">
    <source>
        <dbReference type="Proteomes" id="UP000000323"/>
    </source>
</evidence>
<dbReference type="eggNOG" id="COG2814">
    <property type="taxonomic scope" value="Bacteria"/>
</dbReference>
<dbReference type="GO" id="GO:0022857">
    <property type="term" value="F:transmembrane transporter activity"/>
    <property type="evidence" value="ECO:0007669"/>
    <property type="project" value="InterPro"/>
</dbReference>
<evidence type="ECO:0000256" key="4">
    <source>
        <dbReference type="ARBA" id="ARBA00022692"/>
    </source>
</evidence>
<feature type="transmembrane region" description="Helical" evidence="7">
    <location>
        <begin position="374"/>
        <end position="392"/>
    </location>
</feature>
<dbReference type="PRINTS" id="PR01035">
    <property type="entry name" value="TCRTETA"/>
</dbReference>
<dbReference type="InterPro" id="IPR050930">
    <property type="entry name" value="MFS_Vesicular_Transporter"/>
</dbReference>
<dbReference type="Proteomes" id="UP000000323">
    <property type="component" value="Chromosome 2"/>
</dbReference>
<dbReference type="PROSITE" id="PS00216">
    <property type="entry name" value="SUGAR_TRANSPORT_1"/>
    <property type="match status" value="1"/>
</dbReference>
<dbReference type="InterPro" id="IPR011701">
    <property type="entry name" value="MFS"/>
</dbReference>
<dbReference type="Gene3D" id="1.20.1250.20">
    <property type="entry name" value="MFS general substrate transporter like domains"/>
    <property type="match status" value="2"/>
</dbReference>
<organism evidence="9 10">
    <name type="scientific">Thermobaculum terrenum (strain ATCC BAA-798 / CCMEE 7001 / YNP1)</name>
    <dbReference type="NCBI Taxonomy" id="525904"/>
    <lineage>
        <taxon>Bacteria</taxon>
        <taxon>Bacillati</taxon>
        <taxon>Chloroflexota</taxon>
        <taxon>Chloroflexia</taxon>
        <taxon>Candidatus Thermobaculales</taxon>
        <taxon>Candidatus Thermobaculaceae</taxon>
        <taxon>Thermobaculum</taxon>
    </lineage>
</organism>
<keyword evidence="10" id="KW-1185">Reference proteome</keyword>
<feature type="transmembrane region" description="Helical" evidence="7">
    <location>
        <begin position="171"/>
        <end position="191"/>
    </location>
</feature>
<dbReference type="HOGENOM" id="CLU_699636_0_0_0"/>
<feature type="transmembrane region" description="Helical" evidence="7">
    <location>
        <begin position="79"/>
        <end position="97"/>
    </location>
</feature>
<keyword evidence="3" id="KW-0813">Transport</keyword>
<keyword evidence="5 7" id="KW-1133">Transmembrane helix</keyword>
<dbReference type="InterPro" id="IPR036259">
    <property type="entry name" value="MFS_trans_sf"/>
</dbReference>
<dbReference type="OrthoDB" id="65739at2"/>
<dbReference type="PANTHER" id="PTHR23506">
    <property type="entry name" value="GH10249P"/>
    <property type="match status" value="1"/>
</dbReference>
<feature type="transmembrane region" description="Helical" evidence="7">
    <location>
        <begin position="45"/>
        <end position="67"/>
    </location>
</feature>
<feature type="domain" description="Major facilitator superfamily (MFS) profile" evidence="8">
    <location>
        <begin position="13"/>
        <end position="396"/>
    </location>
</feature>
<gene>
    <name evidence="9" type="ordered locus">Tter_2378</name>
</gene>
<feature type="transmembrane region" description="Helical" evidence="7">
    <location>
        <begin position="17"/>
        <end position="39"/>
    </location>
</feature>
<dbReference type="PROSITE" id="PS50850">
    <property type="entry name" value="MFS"/>
    <property type="match status" value="1"/>
</dbReference>
<evidence type="ECO:0000313" key="9">
    <source>
        <dbReference type="EMBL" id="ACZ43275.1"/>
    </source>
</evidence>
<dbReference type="RefSeq" id="WP_012876306.1">
    <property type="nucleotide sequence ID" value="NC_013526.1"/>
</dbReference>
<evidence type="ECO:0000256" key="3">
    <source>
        <dbReference type="ARBA" id="ARBA00022448"/>
    </source>
</evidence>
<dbReference type="KEGG" id="ttr:Tter_2378"/>
<evidence type="ECO:0000256" key="5">
    <source>
        <dbReference type="ARBA" id="ARBA00022989"/>
    </source>
</evidence>
<name>D1CHQ4_THET1</name>
<evidence type="ECO:0000256" key="7">
    <source>
        <dbReference type="SAM" id="Phobius"/>
    </source>
</evidence>
<sequence>MNPNGLLDRLLPYRPKLLLPIVLISLPFGAIGSFLPLYAHSLGASAFEVGVVYGAFSLAGLVCRPLVGVGVDRLGREQFVIAGMVAYTLSFAMFSLLDGVTMLVLARVLQGVASAAFWVALSVLAGDWSEGGLRGALFGALNQALNIGMALGTVLSYGLIAYMGIQSGWRWTMAAYALVSVCALLLMLRWLPRGVGLSGRGEPADKRPALDKRGVRVLSEVLLVLLVLSSCYSMITPLLLVYLEERFGVSEFVIGLAYAPAAVVYALAPAYLGRLSDRWGRRPVICLGLLSSGLVACFFPLAPSLWVLSLAWLVEALCSSAAVPAQDALVSDLTGGSVRGRAYGVYAATTGLGSTVGPPLGGWLYDHVSMAAPFWVNAVVLVLGALALFYILRPLPASLEGRARKVRGSLGPADH</sequence>
<evidence type="ECO:0000256" key="6">
    <source>
        <dbReference type="ARBA" id="ARBA00023136"/>
    </source>
</evidence>
<dbReference type="Pfam" id="PF00083">
    <property type="entry name" value="Sugar_tr"/>
    <property type="match status" value="1"/>
</dbReference>
<accession>D1CHQ4</accession>
<dbReference type="CDD" id="cd17325">
    <property type="entry name" value="MFS_MdtG_SLC18_like"/>
    <property type="match status" value="1"/>
</dbReference>
<dbReference type="GO" id="GO:0005886">
    <property type="term" value="C:plasma membrane"/>
    <property type="evidence" value="ECO:0007669"/>
    <property type="project" value="UniProtKB-SubCell"/>
</dbReference>
<feature type="transmembrane region" description="Helical" evidence="7">
    <location>
        <begin position="284"/>
        <end position="302"/>
    </location>
</feature>
<dbReference type="InterPro" id="IPR001958">
    <property type="entry name" value="Tet-R_TetA/multi-R_MdtG-like"/>
</dbReference>
<keyword evidence="6 7" id="KW-0472">Membrane</keyword>
<reference evidence="10" key="1">
    <citation type="journal article" date="2010" name="Stand. Genomic Sci.">
        <title>Complete genome sequence of 'Thermobaculum terrenum' type strain (YNP1).</title>
        <authorList>
            <person name="Kiss H."/>
            <person name="Cleland D."/>
            <person name="Lapidus A."/>
            <person name="Lucas S."/>
            <person name="Glavina Del Rio T."/>
            <person name="Nolan M."/>
            <person name="Tice H."/>
            <person name="Han C."/>
            <person name="Goodwin L."/>
            <person name="Pitluck S."/>
            <person name="Liolios K."/>
            <person name="Ivanova N."/>
            <person name="Mavromatis K."/>
            <person name="Ovchinnikova G."/>
            <person name="Pati A."/>
            <person name="Chen A."/>
            <person name="Palaniappan K."/>
            <person name="Land M."/>
            <person name="Hauser L."/>
            <person name="Chang Y."/>
            <person name="Jeffries C."/>
            <person name="Lu M."/>
            <person name="Brettin T."/>
            <person name="Detter J."/>
            <person name="Goker M."/>
            <person name="Tindall B."/>
            <person name="Beck B."/>
            <person name="McDermott T."/>
            <person name="Woyke T."/>
            <person name="Bristow J."/>
            <person name="Eisen J."/>
            <person name="Markowitz V."/>
            <person name="Hugenholtz P."/>
            <person name="Kyrpides N."/>
            <person name="Klenk H."/>
            <person name="Cheng J."/>
        </authorList>
    </citation>
    <scope>NUCLEOTIDE SEQUENCE [LARGE SCALE GENOMIC DNA]</scope>
    <source>
        <strain evidence="10">ATCC BAA-798 / YNP1</strain>
    </source>
</reference>
<dbReference type="PANTHER" id="PTHR23506:SF23">
    <property type="entry name" value="GH10249P"/>
    <property type="match status" value="1"/>
</dbReference>
<dbReference type="Pfam" id="PF07690">
    <property type="entry name" value="MFS_1"/>
    <property type="match status" value="1"/>
</dbReference>
<feature type="transmembrane region" description="Helical" evidence="7">
    <location>
        <begin position="252"/>
        <end position="272"/>
    </location>
</feature>
<comment type="similarity">
    <text evidence="2">Belongs to the major facilitator superfamily. TCR/Tet family.</text>
</comment>
<feature type="transmembrane region" description="Helical" evidence="7">
    <location>
        <begin position="144"/>
        <end position="165"/>
    </location>
</feature>
<evidence type="ECO:0000259" key="8">
    <source>
        <dbReference type="PROSITE" id="PS50850"/>
    </source>
</evidence>
<dbReference type="InterPro" id="IPR005828">
    <property type="entry name" value="MFS_sugar_transport-like"/>
</dbReference>
<evidence type="ECO:0000256" key="2">
    <source>
        <dbReference type="ARBA" id="ARBA00007520"/>
    </source>
</evidence>
<dbReference type="STRING" id="525904.Tter_2378"/>
<dbReference type="SUPFAM" id="SSF103473">
    <property type="entry name" value="MFS general substrate transporter"/>
    <property type="match status" value="1"/>
</dbReference>
<proteinExistence type="inferred from homology"/>
<dbReference type="AlphaFoldDB" id="D1CHQ4"/>
<dbReference type="EMBL" id="CP001826">
    <property type="protein sequence ID" value="ACZ43275.1"/>
    <property type="molecule type" value="Genomic_DNA"/>
</dbReference>